<proteinExistence type="predicted"/>
<evidence type="ECO:0000313" key="3">
    <source>
        <dbReference type="Proteomes" id="UP000214566"/>
    </source>
</evidence>
<accession>A0A238D7G9</accession>
<name>A0A238D7G9_THIDL</name>
<dbReference type="RefSeq" id="WP_141202425.1">
    <property type="nucleotide sequence ID" value="NZ_LT592171.1"/>
</dbReference>
<dbReference type="AlphaFoldDB" id="A0A238D7G9"/>
<dbReference type="Proteomes" id="UP000214566">
    <property type="component" value="Unassembled WGS sequence"/>
</dbReference>
<gene>
    <name evidence="2" type="ORF">THIARS_70883</name>
</gene>
<sequence>MQFLKTMQSVGNTVVQFLAAVSYRLDQIEFRITRREQIGKLAQQAGVLELSDTRILAALRTLKTEYADPDPTDRHTASQRSRGEDVQ</sequence>
<evidence type="ECO:0000313" key="2">
    <source>
        <dbReference type="EMBL" id="SBP89263.1"/>
    </source>
</evidence>
<keyword evidence="3" id="KW-1185">Reference proteome</keyword>
<evidence type="ECO:0000256" key="1">
    <source>
        <dbReference type="SAM" id="MobiDB-lite"/>
    </source>
</evidence>
<dbReference type="EMBL" id="FLMQ01000056">
    <property type="protein sequence ID" value="SBP89263.1"/>
    <property type="molecule type" value="Genomic_DNA"/>
</dbReference>
<feature type="region of interest" description="Disordered" evidence="1">
    <location>
        <begin position="66"/>
        <end position="87"/>
    </location>
</feature>
<organism evidence="2 3">
    <name type="scientific">Thiomonas delicata</name>
    <name type="common">Thiomonas cuprina</name>
    <dbReference type="NCBI Taxonomy" id="364030"/>
    <lineage>
        <taxon>Bacteria</taxon>
        <taxon>Pseudomonadati</taxon>
        <taxon>Pseudomonadota</taxon>
        <taxon>Betaproteobacteria</taxon>
        <taxon>Burkholderiales</taxon>
        <taxon>Thiomonas</taxon>
    </lineage>
</organism>
<protein>
    <submittedName>
        <fullName evidence="2">Uncharacterized protein</fullName>
    </submittedName>
</protein>
<reference evidence="2 3" key="1">
    <citation type="submission" date="2016-06" db="EMBL/GenBank/DDBJ databases">
        <authorList>
            <person name="Kjaerup R.B."/>
            <person name="Dalgaard T.S."/>
            <person name="Juul-Madsen H.R."/>
        </authorList>
    </citation>
    <scope>NUCLEOTIDE SEQUENCE [LARGE SCALE GENOMIC DNA]</scope>
    <source>
        <strain evidence="2 3">DSM 16361</strain>
    </source>
</reference>